<proteinExistence type="predicted"/>
<dbReference type="AlphaFoldDB" id="A0A0E9WFY4"/>
<protein>
    <submittedName>
        <fullName evidence="1">Uncharacterized protein</fullName>
    </submittedName>
</protein>
<dbReference type="EMBL" id="GBXM01019330">
    <property type="protein sequence ID" value="JAH89247.1"/>
    <property type="molecule type" value="Transcribed_RNA"/>
</dbReference>
<sequence>MQLCAMWMKKQIKKLAGKTGKSCYCFSAVANLKFSGTVDAGCSSEGFIHCVIHCGFSITKFPLLFRFKIPFISVSGSVRRLAPS</sequence>
<accession>A0A0E9WFY4</accession>
<reference evidence="1" key="1">
    <citation type="submission" date="2014-11" db="EMBL/GenBank/DDBJ databases">
        <authorList>
            <person name="Amaro Gonzalez C."/>
        </authorList>
    </citation>
    <scope>NUCLEOTIDE SEQUENCE</scope>
</reference>
<evidence type="ECO:0000313" key="1">
    <source>
        <dbReference type="EMBL" id="JAH89247.1"/>
    </source>
</evidence>
<name>A0A0E9WFY4_ANGAN</name>
<reference evidence="1" key="2">
    <citation type="journal article" date="2015" name="Fish Shellfish Immunol.">
        <title>Early steps in the European eel (Anguilla anguilla)-Vibrio vulnificus interaction in the gills: Role of the RtxA13 toxin.</title>
        <authorList>
            <person name="Callol A."/>
            <person name="Pajuelo D."/>
            <person name="Ebbesson L."/>
            <person name="Teles M."/>
            <person name="MacKenzie S."/>
            <person name="Amaro C."/>
        </authorList>
    </citation>
    <scope>NUCLEOTIDE SEQUENCE</scope>
</reference>
<organism evidence="1">
    <name type="scientific">Anguilla anguilla</name>
    <name type="common">European freshwater eel</name>
    <name type="synonym">Muraena anguilla</name>
    <dbReference type="NCBI Taxonomy" id="7936"/>
    <lineage>
        <taxon>Eukaryota</taxon>
        <taxon>Metazoa</taxon>
        <taxon>Chordata</taxon>
        <taxon>Craniata</taxon>
        <taxon>Vertebrata</taxon>
        <taxon>Euteleostomi</taxon>
        <taxon>Actinopterygii</taxon>
        <taxon>Neopterygii</taxon>
        <taxon>Teleostei</taxon>
        <taxon>Anguilliformes</taxon>
        <taxon>Anguillidae</taxon>
        <taxon>Anguilla</taxon>
    </lineage>
</organism>